<keyword evidence="1" id="KW-1133">Transmembrane helix</keyword>
<accession>A0ABR1DN86</accession>
<keyword evidence="1" id="KW-0812">Transmembrane</keyword>
<keyword evidence="3" id="KW-1185">Reference proteome</keyword>
<name>A0ABR1DN86_NECAM</name>
<reference evidence="2 3" key="1">
    <citation type="submission" date="2023-08" db="EMBL/GenBank/DDBJ databases">
        <title>A Necator americanus chromosomal reference genome.</title>
        <authorList>
            <person name="Ilik V."/>
            <person name="Petrzelkova K.J."/>
            <person name="Pardy F."/>
            <person name="Fuh T."/>
            <person name="Niatou-Singa F.S."/>
            <person name="Gouil Q."/>
            <person name="Baker L."/>
            <person name="Ritchie M.E."/>
            <person name="Jex A.R."/>
            <person name="Gazzola D."/>
            <person name="Li H."/>
            <person name="Toshio Fujiwara R."/>
            <person name="Zhan B."/>
            <person name="Aroian R.V."/>
            <person name="Pafco B."/>
            <person name="Schwarz E.M."/>
        </authorList>
    </citation>
    <scope>NUCLEOTIDE SEQUENCE [LARGE SCALE GENOMIC DNA]</scope>
    <source>
        <strain evidence="2 3">Aroian</strain>
        <tissue evidence="2">Whole animal</tissue>
    </source>
</reference>
<feature type="transmembrane region" description="Helical" evidence="1">
    <location>
        <begin position="107"/>
        <end position="124"/>
    </location>
</feature>
<protein>
    <submittedName>
        <fullName evidence="2">Uncharacterized protein</fullName>
    </submittedName>
</protein>
<feature type="transmembrane region" description="Helical" evidence="1">
    <location>
        <begin position="76"/>
        <end position="95"/>
    </location>
</feature>
<keyword evidence="1" id="KW-0472">Membrane</keyword>
<proteinExistence type="predicted"/>
<sequence>MGAQQNQHRLHFAAEPSLNDECTVIHLSYVVPSALALLQSNHVKFDTLCSSEKGANASMWTVKELSLAKSMFYQSVIPMFLSSLSIIEAVTKQIIAFNKIFSEIAHTLPYTVYFLTAFLPAIFLRRFRNAMIPQFLWRRLCTDNKLAFVHVPQVKVSAQSYYR</sequence>
<evidence type="ECO:0000313" key="3">
    <source>
        <dbReference type="Proteomes" id="UP001303046"/>
    </source>
</evidence>
<organism evidence="2 3">
    <name type="scientific">Necator americanus</name>
    <name type="common">Human hookworm</name>
    <dbReference type="NCBI Taxonomy" id="51031"/>
    <lineage>
        <taxon>Eukaryota</taxon>
        <taxon>Metazoa</taxon>
        <taxon>Ecdysozoa</taxon>
        <taxon>Nematoda</taxon>
        <taxon>Chromadorea</taxon>
        <taxon>Rhabditida</taxon>
        <taxon>Rhabditina</taxon>
        <taxon>Rhabditomorpha</taxon>
        <taxon>Strongyloidea</taxon>
        <taxon>Ancylostomatidae</taxon>
        <taxon>Bunostominae</taxon>
        <taxon>Necator</taxon>
    </lineage>
</organism>
<evidence type="ECO:0000256" key="1">
    <source>
        <dbReference type="SAM" id="Phobius"/>
    </source>
</evidence>
<comment type="caution">
    <text evidence="2">The sequence shown here is derived from an EMBL/GenBank/DDBJ whole genome shotgun (WGS) entry which is preliminary data.</text>
</comment>
<dbReference type="Proteomes" id="UP001303046">
    <property type="component" value="Unassembled WGS sequence"/>
</dbReference>
<dbReference type="EMBL" id="JAVFWL010000004">
    <property type="protein sequence ID" value="KAK6751411.1"/>
    <property type="molecule type" value="Genomic_DNA"/>
</dbReference>
<gene>
    <name evidence="2" type="primary">Necator_chrIV.g16340</name>
    <name evidence="2" type="ORF">RB195_003044</name>
</gene>
<evidence type="ECO:0000313" key="2">
    <source>
        <dbReference type="EMBL" id="KAK6751411.1"/>
    </source>
</evidence>